<keyword evidence="8 13" id="KW-1133">Transmembrane helix</keyword>
<dbReference type="InterPro" id="IPR039261">
    <property type="entry name" value="FNR_nucleotide-bd"/>
</dbReference>
<feature type="transmembrane region" description="Helical" evidence="13">
    <location>
        <begin position="36"/>
        <end position="59"/>
    </location>
</feature>
<keyword evidence="6" id="KW-0479">Metal-binding</keyword>
<dbReference type="Pfam" id="PF08022">
    <property type="entry name" value="FAD_binding_8"/>
    <property type="match status" value="1"/>
</dbReference>
<dbReference type="InterPro" id="IPR001433">
    <property type="entry name" value="OxRdtase_FAD/NAD-bd"/>
</dbReference>
<feature type="transmembrane region" description="Helical" evidence="13">
    <location>
        <begin position="188"/>
        <end position="212"/>
    </location>
</feature>
<evidence type="ECO:0000256" key="7">
    <source>
        <dbReference type="ARBA" id="ARBA00022827"/>
    </source>
</evidence>
<comment type="subcellular location">
    <subcellularLocation>
        <location evidence="2">Membrane</location>
        <topology evidence="2">Multi-pass membrane protein</topology>
    </subcellularLocation>
</comment>
<feature type="transmembrane region" description="Helical" evidence="13">
    <location>
        <begin position="80"/>
        <end position="102"/>
    </location>
</feature>
<keyword evidence="3" id="KW-0285">Flavoprotein</keyword>
<comment type="caution">
    <text evidence="15">The sequence shown here is derived from an EMBL/GenBank/DDBJ whole genome shotgun (WGS) entry which is preliminary data.</text>
</comment>
<evidence type="ECO:0000256" key="6">
    <source>
        <dbReference type="ARBA" id="ARBA00022723"/>
    </source>
</evidence>
<organism evidence="15 16">
    <name type="scientific">Candidatus Roizmanbacteria bacterium RIFCSPHIGHO2_01_FULL_39_12b</name>
    <dbReference type="NCBI Taxonomy" id="1802030"/>
    <lineage>
        <taxon>Bacteria</taxon>
        <taxon>Candidatus Roizmaniibacteriota</taxon>
    </lineage>
</organism>
<feature type="transmembrane region" description="Helical" evidence="13">
    <location>
        <begin position="122"/>
        <end position="144"/>
    </location>
</feature>
<keyword evidence="7" id="KW-0274">FAD</keyword>
<keyword evidence="12 13" id="KW-0472">Membrane</keyword>
<keyword evidence="4 13" id="KW-0812">Transmembrane</keyword>
<evidence type="ECO:0000256" key="10">
    <source>
        <dbReference type="ARBA" id="ARBA00023004"/>
    </source>
</evidence>
<gene>
    <name evidence="15" type="ORF">A2690_04695</name>
</gene>
<dbReference type="InterPro" id="IPR050415">
    <property type="entry name" value="MRET"/>
</dbReference>
<dbReference type="SUPFAM" id="SSF52343">
    <property type="entry name" value="Ferredoxin reductase-like, C-terminal NADP-linked domain"/>
    <property type="match status" value="1"/>
</dbReference>
<dbReference type="InterPro" id="IPR013130">
    <property type="entry name" value="Fe3_Rdtase_TM_dom"/>
</dbReference>
<evidence type="ECO:0000256" key="2">
    <source>
        <dbReference type="ARBA" id="ARBA00004141"/>
    </source>
</evidence>
<evidence type="ECO:0000256" key="4">
    <source>
        <dbReference type="ARBA" id="ARBA00022692"/>
    </source>
</evidence>
<feature type="transmembrane region" description="Helical" evidence="13">
    <location>
        <begin position="151"/>
        <end position="168"/>
    </location>
</feature>
<evidence type="ECO:0000256" key="3">
    <source>
        <dbReference type="ARBA" id="ARBA00022630"/>
    </source>
</evidence>
<dbReference type="GO" id="GO:0016020">
    <property type="term" value="C:membrane"/>
    <property type="evidence" value="ECO:0007669"/>
    <property type="project" value="UniProtKB-SubCell"/>
</dbReference>
<dbReference type="PRINTS" id="PR00410">
    <property type="entry name" value="PHEHYDRXLASE"/>
</dbReference>
<feature type="domain" description="FAD-binding FR-type" evidence="14">
    <location>
        <begin position="210"/>
        <end position="310"/>
    </location>
</feature>
<comment type="cofactor">
    <cofactor evidence="1">
        <name>FAD</name>
        <dbReference type="ChEBI" id="CHEBI:57692"/>
    </cofactor>
</comment>
<keyword evidence="5" id="KW-0001">2Fe-2S</keyword>
<dbReference type="PROSITE" id="PS51384">
    <property type="entry name" value="FAD_FR"/>
    <property type="match status" value="1"/>
</dbReference>
<dbReference type="Pfam" id="PF00175">
    <property type="entry name" value="NAD_binding_1"/>
    <property type="match status" value="1"/>
</dbReference>
<keyword evidence="11" id="KW-0411">Iron-sulfur</keyword>
<evidence type="ECO:0000313" key="16">
    <source>
        <dbReference type="Proteomes" id="UP000178372"/>
    </source>
</evidence>
<dbReference type="InterPro" id="IPR013112">
    <property type="entry name" value="FAD-bd_8"/>
</dbReference>
<evidence type="ECO:0000256" key="12">
    <source>
        <dbReference type="ARBA" id="ARBA00023136"/>
    </source>
</evidence>
<evidence type="ECO:0000256" key="1">
    <source>
        <dbReference type="ARBA" id="ARBA00001974"/>
    </source>
</evidence>
<name>A0A1F7GAL6_9BACT</name>
<reference evidence="15 16" key="1">
    <citation type="journal article" date="2016" name="Nat. Commun.">
        <title>Thousands of microbial genomes shed light on interconnected biogeochemical processes in an aquifer system.</title>
        <authorList>
            <person name="Anantharaman K."/>
            <person name="Brown C.T."/>
            <person name="Hug L.A."/>
            <person name="Sharon I."/>
            <person name="Castelle C.J."/>
            <person name="Probst A.J."/>
            <person name="Thomas B.C."/>
            <person name="Singh A."/>
            <person name="Wilkins M.J."/>
            <person name="Karaoz U."/>
            <person name="Brodie E.L."/>
            <person name="Williams K.H."/>
            <person name="Hubbard S.S."/>
            <person name="Banfield J.F."/>
        </authorList>
    </citation>
    <scope>NUCLEOTIDE SEQUENCE [LARGE SCALE GENOMIC DNA]</scope>
</reference>
<accession>A0A1F7GAL6</accession>
<dbReference type="GO" id="GO:0016491">
    <property type="term" value="F:oxidoreductase activity"/>
    <property type="evidence" value="ECO:0007669"/>
    <property type="project" value="UniProtKB-KW"/>
</dbReference>
<dbReference type="Pfam" id="PF01794">
    <property type="entry name" value="Ferric_reduct"/>
    <property type="match status" value="1"/>
</dbReference>
<dbReference type="PANTHER" id="PTHR47354">
    <property type="entry name" value="NADH OXIDOREDUCTASE HCR"/>
    <property type="match status" value="1"/>
</dbReference>
<keyword evidence="10" id="KW-0408">Iron</keyword>
<evidence type="ECO:0000313" key="15">
    <source>
        <dbReference type="EMBL" id="OGK15805.1"/>
    </source>
</evidence>
<evidence type="ECO:0000256" key="11">
    <source>
        <dbReference type="ARBA" id="ARBA00023014"/>
    </source>
</evidence>
<dbReference type="GO" id="GO:0051537">
    <property type="term" value="F:2 iron, 2 sulfur cluster binding"/>
    <property type="evidence" value="ECO:0007669"/>
    <property type="project" value="UniProtKB-KW"/>
</dbReference>
<keyword evidence="9" id="KW-0560">Oxidoreductase</keyword>
<protein>
    <recommendedName>
        <fullName evidence="14">FAD-binding FR-type domain-containing protein</fullName>
    </recommendedName>
</protein>
<dbReference type="EMBL" id="MFZF01000024">
    <property type="protein sequence ID" value="OGK15805.1"/>
    <property type="molecule type" value="Genomic_DNA"/>
</dbReference>
<dbReference type="SUPFAM" id="SSF63380">
    <property type="entry name" value="Riboflavin synthase domain-like"/>
    <property type="match status" value="1"/>
</dbReference>
<feature type="transmembrane region" description="Helical" evidence="13">
    <location>
        <begin position="7"/>
        <end position="24"/>
    </location>
</feature>
<evidence type="ECO:0000256" key="13">
    <source>
        <dbReference type="SAM" id="Phobius"/>
    </source>
</evidence>
<evidence type="ECO:0000259" key="14">
    <source>
        <dbReference type="PROSITE" id="PS51384"/>
    </source>
</evidence>
<dbReference type="AlphaFoldDB" id="A0A1F7GAL6"/>
<evidence type="ECO:0000256" key="5">
    <source>
        <dbReference type="ARBA" id="ARBA00022714"/>
    </source>
</evidence>
<sequence>MNKKSLYACLVLLLFPVFLFWYQGSILNQALTFQNILLAFGRLFGLMATIGVLLQFLMMGRTLWIEKVFGLDKLTNIHRLNGYLTLSFLILHPVFITLAYKISSKTSFLNQFLLFLTDYDDVFKAFLGLILFVTIIFSSVYVVKRKLKYEWWYWIHLFTYLAVLLAWSHQLEAGRDFARNRVFALYWYFLYIFVFGNVILFRFALPIFRFFYHDFRVDKVIRENRDVVSIYIIGRNLSKFSAVAGQFIIVRFFDKKRFWQAHPFSLSSCPNSEHIRITVKDSGDFTHKIDGIKKGTKVLIDGPYGTFTQKVKQKNKILFIAGGIGITPINALIEEMAKDDKNEMILLYSSKTEKDMVFLRNLEDVSGRSNLKIVCFVTEDPKFNGEKGRVNREKIKKYVPNVRFRDIYICGPWPMIKVTQEILSGLNVSNDHVHFEKFAL</sequence>
<dbReference type="InterPro" id="IPR017927">
    <property type="entry name" value="FAD-bd_FR_type"/>
</dbReference>
<dbReference type="Gene3D" id="2.40.30.10">
    <property type="entry name" value="Translation factors"/>
    <property type="match status" value="1"/>
</dbReference>
<evidence type="ECO:0000256" key="9">
    <source>
        <dbReference type="ARBA" id="ARBA00023002"/>
    </source>
</evidence>
<dbReference type="PANTHER" id="PTHR47354:SF8">
    <property type="entry name" value="1,2-PHENYLACETYL-COA EPOXIDASE, SUBUNIT E"/>
    <property type="match status" value="1"/>
</dbReference>
<dbReference type="GO" id="GO:0050660">
    <property type="term" value="F:flavin adenine dinucleotide binding"/>
    <property type="evidence" value="ECO:0007669"/>
    <property type="project" value="TreeGrafter"/>
</dbReference>
<dbReference type="Proteomes" id="UP000178372">
    <property type="component" value="Unassembled WGS sequence"/>
</dbReference>
<dbReference type="GO" id="GO:0046872">
    <property type="term" value="F:metal ion binding"/>
    <property type="evidence" value="ECO:0007669"/>
    <property type="project" value="UniProtKB-KW"/>
</dbReference>
<proteinExistence type="predicted"/>
<dbReference type="InterPro" id="IPR017938">
    <property type="entry name" value="Riboflavin_synthase-like_b-brl"/>
</dbReference>
<evidence type="ECO:0000256" key="8">
    <source>
        <dbReference type="ARBA" id="ARBA00022989"/>
    </source>
</evidence>
<dbReference type="Gene3D" id="3.40.50.80">
    <property type="entry name" value="Nucleotide-binding domain of ferredoxin-NADP reductase (FNR) module"/>
    <property type="match status" value="1"/>
</dbReference>